<dbReference type="EMBL" id="LHPF02000010">
    <property type="protein sequence ID" value="PSC72541.1"/>
    <property type="molecule type" value="Genomic_DNA"/>
</dbReference>
<evidence type="ECO:0000313" key="1">
    <source>
        <dbReference type="EMBL" id="PSC72541.1"/>
    </source>
</evidence>
<dbReference type="Proteomes" id="UP000239649">
    <property type="component" value="Unassembled WGS sequence"/>
</dbReference>
<evidence type="ECO:0000313" key="2">
    <source>
        <dbReference type="Proteomes" id="UP000239649"/>
    </source>
</evidence>
<reference evidence="1 2" key="1">
    <citation type="journal article" date="2018" name="Plant J.">
        <title>Genome sequences of Chlorella sorokiniana UTEX 1602 and Micractinium conductrix SAG 241.80: implications to maltose excretion by a green alga.</title>
        <authorList>
            <person name="Arriola M.B."/>
            <person name="Velmurugan N."/>
            <person name="Zhang Y."/>
            <person name="Plunkett M.H."/>
            <person name="Hondzo H."/>
            <person name="Barney B.M."/>
        </authorList>
    </citation>
    <scope>NUCLEOTIDE SEQUENCE [LARGE SCALE GENOMIC DNA]</scope>
    <source>
        <strain evidence="1 2">SAG 241.80</strain>
    </source>
</reference>
<gene>
    <name evidence="1" type="ORF">C2E20_4246</name>
</gene>
<comment type="caution">
    <text evidence="1">The sequence shown here is derived from an EMBL/GenBank/DDBJ whole genome shotgun (WGS) entry which is preliminary data.</text>
</comment>
<dbReference type="AlphaFoldDB" id="A0A2P6VEP1"/>
<proteinExistence type="predicted"/>
<organism evidence="1 2">
    <name type="scientific">Micractinium conductrix</name>
    <dbReference type="NCBI Taxonomy" id="554055"/>
    <lineage>
        <taxon>Eukaryota</taxon>
        <taxon>Viridiplantae</taxon>
        <taxon>Chlorophyta</taxon>
        <taxon>core chlorophytes</taxon>
        <taxon>Trebouxiophyceae</taxon>
        <taxon>Chlorellales</taxon>
        <taxon>Chlorellaceae</taxon>
        <taxon>Chlorella clade</taxon>
        <taxon>Micractinium</taxon>
    </lineage>
</organism>
<sequence>MSVVASASAEASAAGSEGSASARAAAKASSLIQQCISLPAKGGACPEECQAMADEIGADCVGAFVGALSQLDLEALGFSTGPRLAGVAQACGWEVPQDASAPAARQQRPGRPATSDAELARLQQSFADACDDEALDAVTSATAQAGVEVSAAGGTGAAGEAQAVERIPLAACFRFWSRSGGTDCPSECQQMADTLGTECTAALVEVVGAVSAEQLPGAPPTALLAEACGW</sequence>
<accession>A0A2P6VEP1</accession>
<name>A0A2P6VEP1_9CHLO</name>
<protein>
    <submittedName>
        <fullName evidence="1">Betaine-aldehyde dehydrogenase</fullName>
    </submittedName>
</protein>
<keyword evidence="2" id="KW-1185">Reference proteome</keyword>